<dbReference type="InterPro" id="IPR052022">
    <property type="entry name" value="26kDa_periplasmic_antigen"/>
</dbReference>
<organism evidence="1">
    <name type="scientific">mine drainage metagenome</name>
    <dbReference type="NCBI Taxonomy" id="410659"/>
    <lineage>
        <taxon>unclassified sequences</taxon>
        <taxon>metagenomes</taxon>
        <taxon>ecological metagenomes</taxon>
    </lineage>
</organism>
<dbReference type="AlphaFoldDB" id="A0A1J5R3H0"/>
<protein>
    <recommendedName>
        <fullName evidence="2">26 kDa periplasmic immunogenic protein</fullName>
    </recommendedName>
</protein>
<comment type="caution">
    <text evidence="1">The sequence shown here is derived from an EMBL/GenBank/DDBJ whole genome shotgun (WGS) entry which is preliminary data.</text>
</comment>
<gene>
    <name evidence="1" type="ORF">GALL_316390</name>
</gene>
<reference evidence="1" key="1">
    <citation type="submission" date="2016-10" db="EMBL/GenBank/DDBJ databases">
        <title>Sequence of Gallionella enrichment culture.</title>
        <authorList>
            <person name="Poehlein A."/>
            <person name="Muehling M."/>
            <person name="Daniel R."/>
        </authorList>
    </citation>
    <scope>NUCLEOTIDE SEQUENCE</scope>
</reference>
<proteinExistence type="predicted"/>
<dbReference type="Gene3D" id="3.30.70.2970">
    <property type="entry name" value="Protein of unknown function (DUF541), domain 2"/>
    <property type="match status" value="1"/>
</dbReference>
<dbReference type="GO" id="GO:0006974">
    <property type="term" value="P:DNA damage response"/>
    <property type="evidence" value="ECO:0007669"/>
    <property type="project" value="TreeGrafter"/>
</dbReference>
<dbReference type="PANTHER" id="PTHR34387">
    <property type="entry name" value="SLR1258 PROTEIN"/>
    <property type="match status" value="1"/>
</dbReference>
<dbReference type="PANTHER" id="PTHR34387:SF1">
    <property type="entry name" value="PERIPLASMIC IMMUNOGENIC PROTEIN"/>
    <property type="match status" value="1"/>
</dbReference>
<dbReference type="Gene3D" id="3.30.110.170">
    <property type="entry name" value="Protein of unknown function (DUF541), domain 1"/>
    <property type="match status" value="1"/>
</dbReference>
<dbReference type="EMBL" id="MLJW01000475">
    <property type="protein sequence ID" value="OIQ86524.1"/>
    <property type="molecule type" value="Genomic_DNA"/>
</dbReference>
<dbReference type="InterPro" id="IPR007497">
    <property type="entry name" value="SIMPL/DUF541"/>
</dbReference>
<dbReference type="Pfam" id="PF04402">
    <property type="entry name" value="SIMPL"/>
    <property type="match status" value="1"/>
</dbReference>
<evidence type="ECO:0008006" key="2">
    <source>
        <dbReference type="Google" id="ProtNLM"/>
    </source>
</evidence>
<accession>A0A1J5R3H0</accession>
<name>A0A1J5R3H0_9ZZZZ</name>
<sequence>MPCFHRLLSSPCAASAARRAFAAAVLGLALPAAVPAARAQQALPPAPACCAEPSGVVRLVASASAEVAPDRAVATFAAVRQGLDVAALNTQVAGLLDAAVKAARAVPGVEVRTGGFQTSPHDKVVAGQVQQDGWTVRAQLTVKSADFAALGRLAAQLAQTLQVQGTGTEMSAALQAREQARLTQMAIARYRAQALAAARDFGYAGYTLREVDVGALQGAAPTPRPMFRAMAAPSMEAPGIPIEAGLQTLSVTVAGTVQLQR</sequence>
<evidence type="ECO:0000313" key="1">
    <source>
        <dbReference type="EMBL" id="OIQ86524.1"/>
    </source>
</evidence>